<feature type="transmembrane region" description="Helical" evidence="1">
    <location>
        <begin position="21"/>
        <end position="42"/>
    </location>
</feature>
<name>A0AAN9I5X5_CROPI</name>
<keyword evidence="1" id="KW-1133">Transmembrane helix</keyword>
<keyword evidence="1" id="KW-0472">Membrane</keyword>
<dbReference type="EMBL" id="JAYWIO010000004">
    <property type="protein sequence ID" value="KAK7268703.1"/>
    <property type="molecule type" value="Genomic_DNA"/>
</dbReference>
<reference evidence="2 3" key="1">
    <citation type="submission" date="2024-01" db="EMBL/GenBank/DDBJ databases">
        <title>The genomes of 5 underutilized Papilionoideae crops provide insights into root nodulation and disease resistanc.</title>
        <authorList>
            <person name="Yuan L."/>
        </authorList>
    </citation>
    <scope>NUCLEOTIDE SEQUENCE [LARGE SCALE GENOMIC DNA]</scope>
    <source>
        <strain evidence="2">ZHUSHIDOU_FW_LH</strain>
        <tissue evidence="2">Leaf</tissue>
    </source>
</reference>
<keyword evidence="3" id="KW-1185">Reference proteome</keyword>
<accession>A0AAN9I5X5</accession>
<gene>
    <name evidence="2" type="ORF">RIF29_21409</name>
</gene>
<sequence length="119" mass="13459">MTSKATNQNKTSIQTPFPCKAILELVLALCFTVLIILQRLPYEYIDFNKVPTTVIFKGRPTTFHSFIICIVFSFSGATSALIVSSHKPRFARFCGYYSMASMYSAFLILSWAVYCECIN</sequence>
<keyword evidence="1" id="KW-0812">Transmembrane</keyword>
<comment type="caution">
    <text evidence="2">The sequence shown here is derived from an EMBL/GenBank/DDBJ whole genome shotgun (WGS) entry which is preliminary data.</text>
</comment>
<protein>
    <submittedName>
        <fullName evidence="2">Uncharacterized protein</fullName>
    </submittedName>
</protein>
<evidence type="ECO:0000313" key="3">
    <source>
        <dbReference type="Proteomes" id="UP001372338"/>
    </source>
</evidence>
<organism evidence="2 3">
    <name type="scientific">Crotalaria pallida</name>
    <name type="common">Smooth rattlebox</name>
    <name type="synonym">Crotalaria striata</name>
    <dbReference type="NCBI Taxonomy" id="3830"/>
    <lineage>
        <taxon>Eukaryota</taxon>
        <taxon>Viridiplantae</taxon>
        <taxon>Streptophyta</taxon>
        <taxon>Embryophyta</taxon>
        <taxon>Tracheophyta</taxon>
        <taxon>Spermatophyta</taxon>
        <taxon>Magnoliopsida</taxon>
        <taxon>eudicotyledons</taxon>
        <taxon>Gunneridae</taxon>
        <taxon>Pentapetalae</taxon>
        <taxon>rosids</taxon>
        <taxon>fabids</taxon>
        <taxon>Fabales</taxon>
        <taxon>Fabaceae</taxon>
        <taxon>Papilionoideae</taxon>
        <taxon>50 kb inversion clade</taxon>
        <taxon>genistoids sensu lato</taxon>
        <taxon>core genistoids</taxon>
        <taxon>Crotalarieae</taxon>
        <taxon>Crotalaria</taxon>
    </lineage>
</organism>
<dbReference type="AlphaFoldDB" id="A0AAN9I5X5"/>
<evidence type="ECO:0000313" key="2">
    <source>
        <dbReference type="EMBL" id="KAK7268703.1"/>
    </source>
</evidence>
<dbReference type="Proteomes" id="UP001372338">
    <property type="component" value="Unassembled WGS sequence"/>
</dbReference>
<feature type="transmembrane region" description="Helical" evidence="1">
    <location>
        <begin position="62"/>
        <end position="83"/>
    </location>
</feature>
<proteinExistence type="predicted"/>
<feature type="transmembrane region" description="Helical" evidence="1">
    <location>
        <begin position="95"/>
        <end position="114"/>
    </location>
</feature>
<evidence type="ECO:0000256" key="1">
    <source>
        <dbReference type="SAM" id="Phobius"/>
    </source>
</evidence>